<keyword evidence="2" id="KW-0732">Signal</keyword>
<gene>
    <name evidence="3" type="ORF">HNP55_004157</name>
</gene>
<evidence type="ECO:0000256" key="1">
    <source>
        <dbReference type="SAM" id="MobiDB-lite"/>
    </source>
</evidence>
<feature type="chain" id="PRO_5032886572" description="DUF4124 domain-containing protein" evidence="2">
    <location>
        <begin position="22"/>
        <end position="155"/>
    </location>
</feature>
<name>A0A840LF30_9BURK</name>
<evidence type="ECO:0000256" key="2">
    <source>
        <dbReference type="SAM" id="SignalP"/>
    </source>
</evidence>
<feature type="compositionally biased region" description="Low complexity" evidence="1">
    <location>
        <begin position="108"/>
        <end position="127"/>
    </location>
</feature>
<dbReference type="AlphaFoldDB" id="A0A840LF30"/>
<dbReference type="Proteomes" id="UP000562027">
    <property type="component" value="Unassembled WGS sequence"/>
</dbReference>
<sequence>MILRRLAWFVAALLLLTAAWSARNSEFVRGLLGPGEQKAKPFQFDNGTRREFPEPVQAKPGQPPALPQGALRKCQRGGETVYTDVACPRGYTQAGVSGGTLNVVRDQAQAAPKAATAASGAASGPHARLQQALDLKPDEQLRQRIMERAIQSEGR</sequence>
<evidence type="ECO:0008006" key="5">
    <source>
        <dbReference type="Google" id="ProtNLM"/>
    </source>
</evidence>
<evidence type="ECO:0000313" key="3">
    <source>
        <dbReference type="EMBL" id="MBB4845605.1"/>
    </source>
</evidence>
<reference evidence="3 4" key="1">
    <citation type="submission" date="2020-08" db="EMBL/GenBank/DDBJ databases">
        <title>Functional genomics of gut bacteria from endangered species of beetles.</title>
        <authorList>
            <person name="Carlos-Shanley C."/>
        </authorList>
    </citation>
    <scope>NUCLEOTIDE SEQUENCE [LARGE SCALE GENOMIC DNA]</scope>
    <source>
        <strain evidence="3 4">S00239</strain>
    </source>
</reference>
<comment type="caution">
    <text evidence="3">The sequence shown here is derived from an EMBL/GenBank/DDBJ whole genome shotgun (WGS) entry which is preliminary data.</text>
</comment>
<keyword evidence="4" id="KW-1185">Reference proteome</keyword>
<proteinExistence type="predicted"/>
<protein>
    <recommendedName>
        <fullName evidence="5">DUF4124 domain-containing protein</fullName>
    </recommendedName>
</protein>
<dbReference type="EMBL" id="JACHLP010000010">
    <property type="protein sequence ID" value="MBB4845605.1"/>
    <property type="molecule type" value="Genomic_DNA"/>
</dbReference>
<accession>A0A840LF30</accession>
<feature type="signal peptide" evidence="2">
    <location>
        <begin position="1"/>
        <end position="21"/>
    </location>
</feature>
<dbReference type="RefSeq" id="WP_184303745.1">
    <property type="nucleotide sequence ID" value="NZ_JACHLP010000010.1"/>
</dbReference>
<feature type="region of interest" description="Disordered" evidence="1">
    <location>
        <begin position="108"/>
        <end position="140"/>
    </location>
</feature>
<evidence type="ECO:0000313" key="4">
    <source>
        <dbReference type="Proteomes" id="UP000562027"/>
    </source>
</evidence>
<organism evidence="3 4">
    <name type="scientific">Roseateles oligotrophus</name>
    <dbReference type="NCBI Taxonomy" id="1769250"/>
    <lineage>
        <taxon>Bacteria</taxon>
        <taxon>Pseudomonadati</taxon>
        <taxon>Pseudomonadota</taxon>
        <taxon>Betaproteobacteria</taxon>
        <taxon>Burkholderiales</taxon>
        <taxon>Sphaerotilaceae</taxon>
        <taxon>Roseateles</taxon>
    </lineage>
</organism>